<evidence type="ECO:0000313" key="3">
    <source>
        <dbReference type="EMBL" id="TKX24458.1"/>
    </source>
</evidence>
<dbReference type="InterPro" id="IPR000717">
    <property type="entry name" value="PCI_dom"/>
</dbReference>
<evidence type="ECO:0000256" key="1">
    <source>
        <dbReference type="ARBA" id="ARBA00025771"/>
    </source>
</evidence>
<sequence>MDRLLEPFRKGISEESGYVLAASLSPSPPSEDPSRLYAIARTVNSFTVQSDLRSALRPLLPSHDEREAWTDIFIAYYKSIVELLAAEEATTAHTQSPTTSPTPNWTKSYQTWKDLLNALHRGYTQGHLEVWTLPLLYQTTKHLRLLALRADATSPSPNALTPAGSLEDIASTDPSLQHPNLEDCARQINRIFALVTQDRSPPPSRKYGTYFIAVLLFKTYFRLNSISLCKNIIRSINASSVDMPPLLAFPKTHRVSYRYYVGVVAFLEERYAEAEEALEEAYALCLAGQQGARQAERILLYLIPTKMLTKHVLPTRGLLGRHERLQGLFGPLCAAVRKGDLAGFDAALGEGEEEFVKMRIYLTLERGRDVCARNLLRRVYLSAGWEEGKEGEVRRSRISVAEWAAGLRVVGEDLEPEEVEGVIAGLIYKNLMKGYISRQHSMVVLNKKGAFPGTGV</sequence>
<reference evidence="3 4" key="1">
    <citation type="submission" date="2018-02" db="EMBL/GenBank/DDBJ databases">
        <title>Draft genome sequences of Elsinoe sp., causing black scab on jojoba.</title>
        <authorList>
            <person name="Stodart B."/>
            <person name="Jeffress S."/>
            <person name="Ash G."/>
            <person name="Arun Chinnappa K."/>
        </authorList>
    </citation>
    <scope>NUCLEOTIDE SEQUENCE [LARGE SCALE GENOMIC DNA]</scope>
    <source>
        <strain evidence="3 4">Hillstone_2</strain>
    </source>
</reference>
<proteinExistence type="inferred from homology"/>
<name>A0A4U7B046_9PEZI</name>
<dbReference type="EMBL" id="PTQR01000039">
    <property type="protein sequence ID" value="TKX24458.1"/>
    <property type="molecule type" value="Genomic_DNA"/>
</dbReference>
<feature type="domain" description="PCI" evidence="2">
    <location>
        <begin position="255"/>
        <end position="450"/>
    </location>
</feature>
<dbReference type="InterPro" id="IPR045114">
    <property type="entry name" value="Csn12-like"/>
</dbReference>
<dbReference type="AlphaFoldDB" id="A0A4U7B046"/>
<dbReference type="GO" id="GO:0003690">
    <property type="term" value="F:double-stranded DNA binding"/>
    <property type="evidence" value="ECO:0007669"/>
    <property type="project" value="InterPro"/>
</dbReference>
<evidence type="ECO:0000313" key="4">
    <source>
        <dbReference type="Proteomes" id="UP000308133"/>
    </source>
</evidence>
<dbReference type="PROSITE" id="PS50250">
    <property type="entry name" value="PCI"/>
    <property type="match status" value="1"/>
</dbReference>
<comment type="similarity">
    <text evidence="1">Belongs to the CSN12 family.</text>
</comment>
<protein>
    <submittedName>
        <fullName evidence="3">PCI domain-containing protein 2</fullName>
    </submittedName>
</protein>
<accession>A0A4U7B046</accession>
<dbReference type="PANTHER" id="PTHR12732:SF0">
    <property type="entry name" value="PCI DOMAIN-CONTAINING PROTEIN 2"/>
    <property type="match status" value="1"/>
</dbReference>
<dbReference type="Gene3D" id="1.10.10.10">
    <property type="entry name" value="Winged helix-like DNA-binding domain superfamily/Winged helix DNA-binding domain"/>
    <property type="match status" value="1"/>
</dbReference>
<organism evidence="3 4">
    <name type="scientific">Elsinoe australis</name>
    <dbReference type="NCBI Taxonomy" id="40998"/>
    <lineage>
        <taxon>Eukaryota</taxon>
        <taxon>Fungi</taxon>
        <taxon>Dikarya</taxon>
        <taxon>Ascomycota</taxon>
        <taxon>Pezizomycotina</taxon>
        <taxon>Dothideomycetes</taxon>
        <taxon>Dothideomycetidae</taxon>
        <taxon>Myriangiales</taxon>
        <taxon>Elsinoaceae</taxon>
        <taxon>Elsinoe</taxon>
    </lineage>
</organism>
<dbReference type="GO" id="GO:0003723">
    <property type="term" value="F:RNA binding"/>
    <property type="evidence" value="ECO:0007669"/>
    <property type="project" value="InterPro"/>
</dbReference>
<dbReference type="Pfam" id="PF01399">
    <property type="entry name" value="PCI"/>
    <property type="match status" value="1"/>
</dbReference>
<evidence type="ECO:0000259" key="2">
    <source>
        <dbReference type="PROSITE" id="PS50250"/>
    </source>
</evidence>
<gene>
    <name evidence="3" type="ORF">C1H76_3065</name>
</gene>
<comment type="caution">
    <text evidence="3">The sequence shown here is derived from an EMBL/GenBank/DDBJ whole genome shotgun (WGS) entry which is preliminary data.</text>
</comment>
<dbReference type="Proteomes" id="UP000308133">
    <property type="component" value="Unassembled WGS sequence"/>
</dbReference>
<dbReference type="InterPro" id="IPR036388">
    <property type="entry name" value="WH-like_DNA-bd_sf"/>
</dbReference>
<dbReference type="PANTHER" id="PTHR12732">
    <property type="entry name" value="UNCHARACTERIZED PROTEASOME COMPONENT REGION PCI-CONTAINING"/>
    <property type="match status" value="1"/>
</dbReference>
<dbReference type="SMART" id="SM00753">
    <property type="entry name" value="PAM"/>
    <property type="match status" value="1"/>
</dbReference>